<sequence length="75" mass="8492">LASLVSLRFCNSFLTSFPEDGVLNDDQRTCVAGEFLPENCAYLNIFTTLLRVTCVRRLTKDLPMRMHVRGELVLA</sequence>
<dbReference type="EMBL" id="JOJR01000013">
    <property type="protein sequence ID" value="RCN51504.1"/>
    <property type="molecule type" value="Genomic_DNA"/>
</dbReference>
<dbReference type="Proteomes" id="UP000252519">
    <property type="component" value="Unassembled WGS sequence"/>
</dbReference>
<proteinExistence type="predicted"/>
<keyword evidence="2" id="KW-1185">Reference proteome</keyword>
<evidence type="ECO:0000313" key="1">
    <source>
        <dbReference type="EMBL" id="RCN51504.1"/>
    </source>
</evidence>
<reference evidence="1 2" key="1">
    <citation type="submission" date="2014-10" db="EMBL/GenBank/DDBJ databases">
        <title>Draft genome of the hookworm Ancylostoma caninum.</title>
        <authorList>
            <person name="Mitreva M."/>
        </authorList>
    </citation>
    <scope>NUCLEOTIDE SEQUENCE [LARGE SCALE GENOMIC DNA]</scope>
    <source>
        <strain evidence="1 2">Baltimore</strain>
    </source>
</reference>
<protein>
    <submittedName>
        <fullName evidence="1">Uncharacterized protein</fullName>
    </submittedName>
</protein>
<comment type="caution">
    <text evidence="1">The sequence shown here is derived from an EMBL/GenBank/DDBJ whole genome shotgun (WGS) entry which is preliminary data.</text>
</comment>
<gene>
    <name evidence="1" type="ORF">ANCCAN_02455</name>
</gene>
<accession>A0A368H4K4</accession>
<feature type="non-terminal residue" evidence="1">
    <location>
        <position position="1"/>
    </location>
</feature>
<organism evidence="1 2">
    <name type="scientific">Ancylostoma caninum</name>
    <name type="common">Dog hookworm</name>
    <dbReference type="NCBI Taxonomy" id="29170"/>
    <lineage>
        <taxon>Eukaryota</taxon>
        <taxon>Metazoa</taxon>
        <taxon>Ecdysozoa</taxon>
        <taxon>Nematoda</taxon>
        <taxon>Chromadorea</taxon>
        <taxon>Rhabditida</taxon>
        <taxon>Rhabditina</taxon>
        <taxon>Rhabditomorpha</taxon>
        <taxon>Strongyloidea</taxon>
        <taxon>Ancylostomatidae</taxon>
        <taxon>Ancylostomatinae</taxon>
        <taxon>Ancylostoma</taxon>
    </lineage>
</organism>
<evidence type="ECO:0000313" key="2">
    <source>
        <dbReference type="Proteomes" id="UP000252519"/>
    </source>
</evidence>
<name>A0A368H4K4_ANCCA</name>
<dbReference type="AlphaFoldDB" id="A0A368H4K4"/>